<sequence length="28" mass="3320">MFPLNTFFPRLLKESCSRIINEAEPTHK</sequence>
<accession>A0A078HCM8</accession>
<reference evidence="1 2" key="1">
    <citation type="journal article" date="2014" name="Science">
        <title>Plant genetics. Early allopolyploid evolution in the post-Neolithic Brassica napus oilseed genome.</title>
        <authorList>
            <person name="Chalhoub B."/>
            <person name="Denoeud F."/>
            <person name="Liu S."/>
            <person name="Parkin I.A."/>
            <person name="Tang H."/>
            <person name="Wang X."/>
            <person name="Chiquet J."/>
            <person name="Belcram H."/>
            <person name="Tong C."/>
            <person name="Samans B."/>
            <person name="Correa M."/>
            <person name="Da Silva C."/>
            <person name="Just J."/>
            <person name="Falentin C."/>
            <person name="Koh C.S."/>
            <person name="Le Clainche I."/>
            <person name="Bernard M."/>
            <person name="Bento P."/>
            <person name="Noel B."/>
            <person name="Labadie K."/>
            <person name="Alberti A."/>
            <person name="Charles M."/>
            <person name="Arnaud D."/>
            <person name="Guo H."/>
            <person name="Daviaud C."/>
            <person name="Alamery S."/>
            <person name="Jabbari K."/>
            <person name="Zhao M."/>
            <person name="Edger P.P."/>
            <person name="Chelaifa H."/>
            <person name="Tack D."/>
            <person name="Lassalle G."/>
            <person name="Mestiri I."/>
            <person name="Schnel N."/>
            <person name="Le Paslier M.C."/>
            <person name="Fan G."/>
            <person name="Renault V."/>
            <person name="Bayer P.E."/>
            <person name="Golicz A.A."/>
            <person name="Manoli S."/>
            <person name="Lee T.H."/>
            <person name="Thi V.H."/>
            <person name="Chalabi S."/>
            <person name="Hu Q."/>
            <person name="Fan C."/>
            <person name="Tollenaere R."/>
            <person name="Lu Y."/>
            <person name="Battail C."/>
            <person name="Shen J."/>
            <person name="Sidebottom C.H."/>
            <person name="Wang X."/>
            <person name="Canaguier A."/>
            <person name="Chauveau A."/>
            <person name="Berard A."/>
            <person name="Deniot G."/>
            <person name="Guan M."/>
            <person name="Liu Z."/>
            <person name="Sun F."/>
            <person name="Lim Y.P."/>
            <person name="Lyons E."/>
            <person name="Town C.D."/>
            <person name="Bancroft I."/>
            <person name="Wang X."/>
            <person name="Meng J."/>
            <person name="Ma J."/>
            <person name="Pires J.C."/>
            <person name="King G.J."/>
            <person name="Brunel D."/>
            <person name="Delourme R."/>
            <person name="Renard M."/>
            <person name="Aury J.M."/>
            <person name="Adams K.L."/>
            <person name="Batley J."/>
            <person name="Snowdon R.J."/>
            <person name="Tost J."/>
            <person name="Edwards D."/>
            <person name="Zhou Y."/>
            <person name="Hua W."/>
            <person name="Sharpe A.G."/>
            <person name="Paterson A.H."/>
            <person name="Guan C."/>
            <person name="Wincker P."/>
        </authorList>
    </citation>
    <scope>NUCLEOTIDE SEQUENCE [LARGE SCALE GENOMIC DNA]</scope>
    <source>
        <strain evidence="2">cv. Darmor-bzh</strain>
    </source>
</reference>
<name>A0A078HCM8_BRANA</name>
<dbReference type="Gramene" id="CDY36165">
    <property type="protein sequence ID" value="CDY36165"/>
    <property type="gene ID" value="GSBRNA2T00060018001"/>
</dbReference>
<dbReference type="EMBL" id="LK032368">
    <property type="protein sequence ID" value="CDY36165.1"/>
    <property type="molecule type" value="Genomic_DNA"/>
</dbReference>
<evidence type="ECO:0000313" key="2">
    <source>
        <dbReference type="Proteomes" id="UP000028999"/>
    </source>
</evidence>
<gene>
    <name evidence="1" type="primary">BnaC04g37290D</name>
    <name evidence="1" type="ORF">GSBRNA2T00060018001</name>
</gene>
<keyword evidence="2" id="KW-1185">Reference proteome</keyword>
<proteinExistence type="predicted"/>
<protein>
    <submittedName>
        <fullName evidence="1">BnaC04g37290D protein</fullName>
    </submittedName>
</protein>
<evidence type="ECO:0000313" key="1">
    <source>
        <dbReference type="EMBL" id="CDY36165.1"/>
    </source>
</evidence>
<dbReference type="AlphaFoldDB" id="A0A078HCM8"/>
<dbReference type="PaxDb" id="3708-A0A078HCM8"/>
<organism evidence="1 2">
    <name type="scientific">Brassica napus</name>
    <name type="common">Rape</name>
    <dbReference type="NCBI Taxonomy" id="3708"/>
    <lineage>
        <taxon>Eukaryota</taxon>
        <taxon>Viridiplantae</taxon>
        <taxon>Streptophyta</taxon>
        <taxon>Embryophyta</taxon>
        <taxon>Tracheophyta</taxon>
        <taxon>Spermatophyta</taxon>
        <taxon>Magnoliopsida</taxon>
        <taxon>eudicotyledons</taxon>
        <taxon>Gunneridae</taxon>
        <taxon>Pentapetalae</taxon>
        <taxon>rosids</taxon>
        <taxon>malvids</taxon>
        <taxon>Brassicales</taxon>
        <taxon>Brassicaceae</taxon>
        <taxon>Brassiceae</taxon>
        <taxon>Brassica</taxon>
    </lineage>
</organism>
<dbReference type="Proteomes" id="UP000028999">
    <property type="component" value="Unassembled WGS sequence"/>
</dbReference>